<evidence type="ECO:0000313" key="1">
    <source>
        <dbReference type="EMBL" id="TNN71566.1"/>
    </source>
</evidence>
<proteinExistence type="predicted"/>
<sequence>MSIGAKYHDTRIRSIALRKVDTFAIGCVTHHWEMKSTNSGEKRSAGSCGDGSSTTCLSCWNGVPHESIHVKTTTLLTSVTTVRPESRRKRKRLNSHRRALKVTVKKQSTVLMEMSKSIRSLFCSRVLTVARILCGRKRQCQQGADVD</sequence>
<accession>A0A4Z2I0J9</accession>
<name>A0A4Z2I0J9_9TELE</name>
<organism evidence="1 2">
    <name type="scientific">Liparis tanakae</name>
    <name type="common">Tanaka's snailfish</name>
    <dbReference type="NCBI Taxonomy" id="230148"/>
    <lineage>
        <taxon>Eukaryota</taxon>
        <taxon>Metazoa</taxon>
        <taxon>Chordata</taxon>
        <taxon>Craniata</taxon>
        <taxon>Vertebrata</taxon>
        <taxon>Euteleostomi</taxon>
        <taxon>Actinopterygii</taxon>
        <taxon>Neopterygii</taxon>
        <taxon>Teleostei</taxon>
        <taxon>Neoteleostei</taxon>
        <taxon>Acanthomorphata</taxon>
        <taxon>Eupercaria</taxon>
        <taxon>Perciformes</taxon>
        <taxon>Cottioidei</taxon>
        <taxon>Cottales</taxon>
        <taxon>Liparidae</taxon>
        <taxon>Liparis</taxon>
    </lineage>
</organism>
<evidence type="ECO:0000313" key="2">
    <source>
        <dbReference type="Proteomes" id="UP000314294"/>
    </source>
</evidence>
<reference evidence="1 2" key="1">
    <citation type="submission" date="2019-03" db="EMBL/GenBank/DDBJ databases">
        <title>First draft genome of Liparis tanakae, snailfish: a comprehensive survey of snailfish specific genes.</title>
        <authorList>
            <person name="Kim W."/>
            <person name="Song I."/>
            <person name="Jeong J.-H."/>
            <person name="Kim D."/>
            <person name="Kim S."/>
            <person name="Ryu S."/>
            <person name="Song J.Y."/>
            <person name="Lee S.K."/>
        </authorList>
    </citation>
    <scope>NUCLEOTIDE SEQUENCE [LARGE SCALE GENOMIC DNA]</scope>
    <source>
        <tissue evidence="1">Muscle</tissue>
    </source>
</reference>
<keyword evidence="2" id="KW-1185">Reference proteome</keyword>
<protein>
    <submittedName>
        <fullName evidence="1">Uncharacterized protein</fullName>
    </submittedName>
</protein>
<comment type="caution">
    <text evidence="1">The sequence shown here is derived from an EMBL/GenBank/DDBJ whole genome shotgun (WGS) entry which is preliminary data.</text>
</comment>
<gene>
    <name evidence="1" type="ORF">EYF80_018252</name>
</gene>
<dbReference type="EMBL" id="SRLO01000148">
    <property type="protein sequence ID" value="TNN71566.1"/>
    <property type="molecule type" value="Genomic_DNA"/>
</dbReference>
<dbReference type="AlphaFoldDB" id="A0A4Z2I0J9"/>
<dbReference type="Proteomes" id="UP000314294">
    <property type="component" value="Unassembled WGS sequence"/>
</dbReference>